<keyword evidence="3" id="KW-1185">Reference proteome</keyword>
<reference evidence="2 3" key="1">
    <citation type="journal article" date="2018" name="Sci. Rep.">
        <title>Comparative analysis of the Pocillopora damicornis genome highlights role of immune system in coral evolution.</title>
        <authorList>
            <person name="Cunning R."/>
            <person name="Bay R.A."/>
            <person name="Gillette P."/>
            <person name="Baker A.C."/>
            <person name="Traylor-Knowles N."/>
        </authorList>
    </citation>
    <scope>NUCLEOTIDE SEQUENCE [LARGE SCALE GENOMIC DNA]</scope>
    <source>
        <strain evidence="2">RSMAS</strain>
        <tissue evidence="2">Whole animal</tissue>
    </source>
</reference>
<feature type="region of interest" description="Disordered" evidence="1">
    <location>
        <begin position="121"/>
        <end position="171"/>
    </location>
</feature>
<dbReference type="OrthoDB" id="5975172at2759"/>
<organism evidence="2 3">
    <name type="scientific">Pocillopora damicornis</name>
    <name type="common">Cauliflower coral</name>
    <name type="synonym">Millepora damicornis</name>
    <dbReference type="NCBI Taxonomy" id="46731"/>
    <lineage>
        <taxon>Eukaryota</taxon>
        <taxon>Metazoa</taxon>
        <taxon>Cnidaria</taxon>
        <taxon>Anthozoa</taxon>
        <taxon>Hexacorallia</taxon>
        <taxon>Scleractinia</taxon>
        <taxon>Astrocoeniina</taxon>
        <taxon>Pocilloporidae</taxon>
        <taxon>Pocillopora</taxon>
    </lineage>
</organism>
<name>A0A3M6TWD1_POCDA</name>
<sequence>MARGGTYGDQITLYAAANLYNIDIQIVCSLGVAATVYLGHSAENHGEHYVSSEQVADHNDANEREYDANDPGEGEISKDYANKMHIEQDVVDFEMGDTEAKSGPDSIVGIGDDTDIAKDIAKGQTHGSRANETDSELQMKSTMTETSSQSLKTYYPPPPLPPSESDGSGMQVTTYDESLVPYRPPPFVGVIQGKTEESVNVIHQVQKVIKEILGLMERLQMAADLNMVDNKIIHSATPCDADDALITLILAVSPSIQSSRFKGAWLELRCQASKQGRWWQRRLVLSQGVEKMASASCSFVTGSLGLAKICPLNCDDGGLLPDTSSEKRQLISDHMKGPLVAAFRSPLMKALDRSVETLVL</sequence>
<evidence type="ECO:0000313" key="2">
    <source>
        <dbReference type="EMBL" id="RMX45696.1"/>
    </source>
</evidence>
<evidence type="ECO:0000256" key="1">
    <source>
        <dbReference type="SAM" id="MobiDB-lite"/>
    </source>
</evidence>
<evidence type="ECO:0000313" key="3">
    <source>
        <dbReference type="Proteomes" id="UP000275408"/>
    </source>
</evidence>
<feature type="compositionally biased region" description="Polar residues" evidence="1">
    <location>
        <begin position="125"/>
        <end position="152"/>
    </location>
</feature>
<dbReference type="AlphaFoldDB" id="A0A3M6TWD1"/>
<proteinExistence type="predicted"/>
<accession>A0A3M6TWD1</accession>
<gene>
    <name evidence="2" type="ORF">pdam_00019984</name>
</gene>
<dbReference type="EMBL" id="RCHS01002791">
    <property type="protein sequence ID" value="RMX45696.1"/>
    <property type="molecule type" value="Genomic_DNA"/>
</dbReference>
<comment type="caution">
    <text evidence="2">The sequence shown here is derived from an EMBL/GenBank/DDBJ whole genome shotgun (WGS) entry which is preliminary data.</text>
</comment>
<protein>
    <submittedName>
        <fullName evidence="2">Uncharacterized protein</fullName>
    </submittedName>
</protein>
<dbReference type="Proteomes" id="UP000275408">
    <property type="component" value="Unassembled WGS sequence"/>
</dbReference>